<feature type="domain" description="PsbP C-terminal" evidence="1">
    <location>
        <begin position="104"/>
        <end position="257"/>
    </location>
</feature>
<proteinExistence type="predicted"/>
<name>A0AA38G8E6_TAXCH</name>
<dbReference type="Proteomes" id="UP000824469">
    <property type="component" value="Unassembled WGS sequence"/>
</dbReference>
<dbReference type="Pfam" id="PF01789">
    <property type="entry name" value="PsbP"/>
    <property type="match status" value="1"/>
</dbReference>
<dbReference type="GO" id="GO:0019898">
    <property type="term" value="C:extrinsic component of membrane"/>
    <property type="evidence" value="ECO:0007669"/>
    <property type="project" value="InterPro"/>
</dbReference>
<sequence length="259" mass="28700">MKIALLHTPCSLSNLSSLQYHANHISILFPRQRGSKCRILQQNLHVGVSGKIISGGQNHPCRNDVITRREGLLSLSLLAALASPFITLPQQNALAQGEERMLSLERYNDKTEGFTLLKPSDWKKVDKAGATVLFEDPVVKSNNIGVVVNPIRISSLKEFGTPQVVADKLLQAEKKKPSTNDAQLIRVEQRPIHGDIPLYELEYALDSTRGIKRVLSAVIVASKKLYLLNIAYSDSPEKPLSPSTRMILEQVLDSFDVLT</sequence>
<protein>
    <recommendedName>
        <fullName evidence="1">PsbP C-terminal domain-containing protein</fullName>
    </recommendedName>
</protein>
<dbReference type="SUPFAM" id="SSF55724">
    <property type="entry name" value="Mog1p/PsbP-like"/>
    <property type="match status" value="1"/>
</dbReference>
<dbReference type="GO" id="GO:0005509">
    <property type="term" value="F:calcium ion binding"/>
    <property type="evidence" value="ECO:0007669"/>
    <property type="project" value="InterPro"/>
</dbReference>
<dbReference type="InterPro" id="IPR002683">
    <property type="entry name" value="PsbP_C"/>
</dbReference>
<dbReference type="Gene3D" id="3.40.1000.10">
    <property type="entry name" value="Mog1/PsbP, alpha/beta/alpha sandwich"/>
    <property type="match status" value="1"/>
</dbReference>
<dbReference type="GO" id="GO:0015979">
    <property type="term" value="P:photosynthesis"/>
    <property type="evidence" value="ECO:0007669"/>
    <property type="project" value="InterPro"/>
</dbReference>
<dbReference type="EMBL" id="JAHRHJ020000004">
    <property type="protein sequence ID" value="KAH9318714.1"/>
    <property type="molecule type" value="Genomic_DNA"/>
</dbReference>
<comment type="caution">
    <text evidence="2">The sequence shown here is derived from an EMBL/GenBank/DDBJ whole genome shotgun (WGS) entry which is preliminary data.</text>
</comment>
<dbReference type="GO" id="GO:0009654">
    <property type="term" value="C:photosystem II oxygen evolving complex"/>
    <property type="evidence" value="ECO:0007669"/>
    <property type="project" value="InterPro"/>
</dbReference>
<dbReference type="PANTHER" id="PTHR31407:SF3">
    <property type="entry name" value="PSBP DOMAIN-CONTAINING PROTEIN 2, CHLOROPLASTIC"/>
    <property type="match status" value="1"/>
</dbReference>
<organism evidence="2 3">
    <name type="scientific">Taxus chinensis</name>
    <name type="common">Chinese yew</name>
    <name type="synonym">Taxus wallichiana var. chinensis</name>
    <dbReference type="NCBI Taxonomy" id="29808"/>
    <lineage>
        <taxon>Eukaryota</taxon>
        <taxon>Viridiplantae</taxon>
        <taxon>Streptophyta</taxon>
        <taxon>Embryophyta</taxon>
        <taxon>Tracheophyta</taxon>
        <taxon>Spermatophyta</taxon>
        <taxon>Pinopsida</taxon>
        <taxon>Pinidae</taxon>
        <taxon>Conifers II</taxon>
        <taxon>Cupressales</taxon>
        <taxon>Taxaceae</taxon>
        <taxon>Taxus</taxon>
    </lineage>
</organism>
<evidence type="ECO:0000259" key="1">
    <source>
        <dbReference type="Pfam" id="PF01789"/>
    </source>
</evidence>
<dbReference type="OMA" id="RPIHGDI"/>
<dbReference type="InterPro" id="IPR016123">
    <property type="entry name" value="Mog1/PsbP_a/b/a-sand"/>
</dbReference>
<reference evidence="2 3" key="1">
    <citation type="journal article" date="2021" name="Nat. Plants">
        <title>The Taxus genome provides insights into paclitaxel biosynthesis.</title>
        <authorList>
            <person name="Xiong X."/>
            <person name="Gou J."/>
            <person name="Liao Q."/>
            <person name="Li Y."/>
            <person name="Zhou Q."/>
            <person name="Bi G."/>
            <person name="Li C."/>
            <person name="Du R."/>
            <person name="Wang X."/>
            <person name="Sun T."/>
            <person name="Guo L."/>
            <person name="Liang H."/>
            <person name="Lu P."/>
            <person name="Wu Y."/>
            <person name="Zhang Z."/>
            <person name="Ro D.K."/>
            <person name="Shang Y."/>
            <person name="Huang S."/>
            <person name="Yan J."/>
        </authorList>
    </citation>
    <scope>NUCLEOTIDE SEQUENCE [LARGE SCALE GENOMIC DNA]</scope>
    <source>
        <strain evidence="2">Ta-2019</strain>
    </source>
</reference>
<evidence type="ECO:0000313" key="3">
    <source>
        <dbReference type="Proteomes" id="UP000824469"/>
    </source>
</evidence>
<dbReference type="PANTHER" id="PTHR31407">
    <property type="match status" value="1"/>
</dbReference>
<dbReference type="AlphaFoldDB" id="A0AA38G8E6"/>
<accession>A0AA38G8E6</accession>
<keyword evidence="3" id="KW-1185">Reference proteome</keyword>
<evidence type="ECO:0000313" key="2">
    <source>
        <dbReference type="EMBL" id="KAH9318714.1"/>
    </source>
</evidence>
<dbReference type="NCBIfam" id="NF040946">
    <property type="entry name" value="PSII_PsbP"/>
    <property type="match status" value="1"/>
</dbReference>
<gene>
    <name evidence="2" type="ORF">KI387_020483</name>
</gene>